<dbReference type="SUPFAM" id="SSF51556">
    <property type="entry name" value="Metallo-dependent hydrolases"/>
    <property type="match status" value="1"/>
</dbReference>
<dbReference type="Proteomes" id="UP000343317">
    <property type="component" value="Unassembled WGS sequence"/>
</dbReference>
<evidence type="ECO:0000256" key="2">
    <source>
        <dbReference type="ARBA" id="ARBA00022723"/>
    </source>
</evidence>
<reference evidence="5 6" key="1">
    <citation type="submission" date="2019-08" db="EMBL/GenBank/DDBJ databases">
        <authorList>
            <person name="Peeters C."/>
        </authorList>
    </citation>
    <scope>NUCLEOTIDE SEQUENCE [LARGE SCALE GENOMIC DNA]</scope>
    <source>
        <strain evidence="5 6">LMG 31112</strain>
    </source>
</reference>
<feature type="binding site" evidence="4">
    <location>
        <position position="18"/>
    </location>
    <ligand>
        <name>a divalent metal cation</name>
        <dbReference type="ChEBI" id="CHEBI:60240"/>
        <label>1</label>
    </ligand>
</feature>
<dbReference type="GO" id="GO:0004536">
    <property type="term" value="F:DNA nuclease activity"/>
    <property type="evidence" value="ECO:0007669"/>
    <property type="project" value="InterPro"/>
</dbReference>
<dbReference type="FunFam" id="3.20.20.140:FF:000005">
    <property type="entry name" value="TatD family hydrolase"/>
    <property type="match status" value="1"/>
</dbReference>
<feature type="binding site" evidence="4">
    <location>
        <position position="101"/>
    </location>
    <ligand>
        <name>a divalent metal cation</name>
        <dbReference type="ChEBI" id="CHEBI:60240"/>
        <label>1</label>
    </ligand>
</feature>
<dbReference type="NCBIfam" id="TIGR00010">
    <property type="entry name" value="YchF/TatD family DNA exonuclease"/>
    <property type="match status" value="1"/>
</dbReference>
<dbReference type="Gene3D" id="3.20.20.140">
    <property type="entry name" value="Metal-dependent hydrolases"/>
    <property type="match status" value="1"/>
</dbReference>
<feature type="binding site" evidence="4">
    <location>
        <position position="16"/>
    </location>
    <ligand>
        <name>a divalent metal cation</name>
        <dbReference type="ChEBI" id="CHEBI:60240"/>
        <label>1</label>
    </ligand>
</feature>
<dbReference type="PROSITE" id="PS01090">
    <property type="entry name" value="TATD_2"/>
    <property type="match status" value="1"/>
</dbReference>
<dbReference type="EMBL" id="CABPSM010000011">
    <property type="protein sequence ID" value="VVE30679.1"/>
    <property type="molecule type" value="Genomic_DNA"/>
</dbReference>
<name>A0A5E4X317_9BURK</name>
<keyword evidence="2 4" id="KW-0479">Metal-binding</keyword>
<comment type="similarity">
    <text evidence="1">Belongs to the metallo-dependent hydrolases superfamily. TatD-type hydrolase family.</text>
</comment>
<evidence type="ECO:0000256" key="4">
    <source>
        <dbReference type="PIRSR" id="PIRSR005902-1"/>
    </source>
</evidence>
<gene>
    <name evidence="5" type="ORF">PHO31112_03620</name>
</gene>
<evidence type="ECO:0000313" key="5">
    <source>
        <dbReference type="EMBL" id="VVE30679.1"/>
    </source>
</evidence>
<dbReference type="PROSITE" id="PS01137">
    <property type="entry name" value="TATD_1"/>
    <property type="match status" value="1"/>
</dbReference>
<keyword evidence="3" id="KW-0378">Hydrolase</keyword>
<dbReference type="InterPro" id="IPR018228">
    <property type="entry name" value="DNase_TatD-rel_CS"/>
</dbReference>
<accession>A0A5E4X317</accession>
<dbReference type="GO" id="GO:0016788">
    <property type="term" value="F:hydrolase activity, acting on ester bonds"/>
    <property type="evidence" value="ECO:0007669"/>
    <property type="project" value="InterPro"/>
</dbReference>
<feature type="binding site" evidence="4">
    <location>
        <position position="166"/>
    </location>
    <ligand>
        <name>a divalent metal cation</name>
        <dbReference type="ChEBI" id="CHEBI:60240"/>
        <label>2</label>
    </ligand>
</feature>
<sequence>MQATGNRSHIMFIDSHCHINFPELAEQMPDLLARMRENKVSHALCVSVDLPTLPQVLEIAAQHENVYASVGVHPDYEDTPEPSVDDLVRLAATPKVVAIGETGLDYYRLEGRSIEDMEWQRERFRTHIRAARATGKPLIIHTRSAADDTLRIMREEQAGEPAGVMHCFTESWDVAQGALDQNFYISFSGIVTFKSARDLQDVARRVPLERMLIETDSPYLAPVPYRGKLNQPGYVRHVAEFIADLRGEPLQKIADTTTENFFRLFATAKRCPASSD</sequence>
<dbReference type="InterPro" id="IPR032466">
    <property type="entry name" value="Metal_Hydrolase"/>
</dbReference>
<evidence type="ECO:0000313" key="6">
    <source>
        <dbReference type="Proteomes" id="UP000343317"/>
    </source>
</evidence>
<dbReference type="GO" id="GO:0046872">
    <property type="term" value="F:metal ion binding"/>
    <property type="evidence" value="ECO:0007669"/>
    <property type="project" value="UniProtKB-KW"/>
</dbReference>
<dbReference type="CDD" id="cd01310">
    <property type="entry name" value="TatD_DNAse"/>
    <property type="match status" value="1"/>
</dbReference>
<dbReference type="GO" id="GO:0005829">
    <property type="term" value="C:cytosol"/>
    <property type="evidence" value="ECO:0007669"/>
    <property type="project" value="TreeGrafter"/>
</dbReference>
<evidence type="ECO:0000256" key="1">
    <source>
        <dbReference type="ARBA" id="ARBA00009275"/>
    </source>
</evidence>
<dbReference type="PANTHER" id="PTHR46124">
    <property type="entry name" value="D-AMINOACYL-TRNA DEACYLASE"/>
    <property type="match status" value="1"/>
</dbReference>
<dbReference type="PIRSF" id="PIRSF005902">
    <property type="entry name" value="DNase_TatD"/>
    <property type="match status" value="1"/>
</dbReference>
<protein>
    <submittedName>
        <fullName evidence="5">DNAase</fullName>
    </submittedName>
</protein>
<proteinExistence type="inferred from homology"/>
<dbReference type="AlphaFoldDB" id="A0A5E4X317"/>
<evidence type="ECO:0000256" key="3">
    <source>
        <dbReference type="ARBA" id="ARBA00022801"/>
    </source>
</evidence>
<feature type="binding site" evidence="4">
    <location>
        <position position="141"/>
    </location>
    <ligand>
        <name>a divalent metal cation</name>
        <dbReference type="ChEBI" id="CHEBI:60240"/>
        <label>2</label>
    </ligand>
</feature>
<dbReference type="InterPro" id="IPR001130">
    <property type="entry name" value="TatD-like"/>
</dbReference>
<organism evidence="5 6">
    <name type="scientific">Pandoraea horticolens</name>
    <dbReference type="NCBI Taxonomy" id="2508298"/>
    <lineage>
        <taxon>Bacteria</taxon>
        <taxon>Pseudomonadati</taxon>
        <taxon>Pseudomonadota</taxon>
        <taxon>Betaproteobacteria</taxon>
        <taxon>Burkholderiales</taxon>
        <taxon>Burkholderiaceae</taxon>
        <taxon>Pandoraea</taxon>
    </lineage>
</organism>
<dbReference type="InterPro" id="IPR015991">
    <property type="entry name" value="TatD/YcfH-like"/>
</dbReference>
<feature type="binding site" evidence="4">
    <location>
        <position position="216"/>
    </location>
    <ligand>
        <name>a divalent metal cation</name>
        <dbReference type="ChEBI" id="CHEBI:60240"/>
        <label>1</label>
    </ligand>
</feature>
<keyword evidence="6" id="KW-1185">Reference proteome</keyword>
<dbReference type="Pfam" id="PF01026">
    <property type="entry name" value="TatD_DNase"/>
    <property type="match status" value="1"/>
</dbReference>
<dbReference type="PANTHER" id="PTHR46124:SF2">
    <property type="entry name" value="D-AMINOACYL-TRNA DEACYLASE"/>
    <property type="match status" value="1"/>
</dbReference>